<evidence type="ECO:0000256" key="1">
    <source>
        <dbReference type="SAM" id="SignalP"/>
    </source>
</evidence>
<evidence type="ECO:0000313" key="3">
    <source>
        <dbReference type="Proteomes" id="UP001054945"/>
    </source>
</evidence>
<comment type="caution">
    <text evidence="2">The sequence shown here is derived from an EMBL/GenBank/DDBJ whole genome shotgun (WGS) entry which is preliminary data.</text>
</comment>
<feature type="signal peptide" evidence="1">
    <location>
        <begin position="1"/>
        <end position="19"/>
    </location>
</feature>
<evidence type="ECO:0000313" key="2">
    <source>
        <dbReference type="EMBL" id="GIY37635.1"/>
    </source>
</evidence>
<feature type="chain" id="PRO_5043585095" evidence="1">
    <location>
        <begin position="20"/>
        <end position="103"/>
    </location>
</feature>
<proteinExistence type="predicted"/>
<organism evidence="2 3">
    <name type="scientific">Caerostris extrusa</name>
    <name type="common">Bark spider</name>
    <name type="synonym">Caerostris bankana</name>
    <dbReference type="NCBI Taxonomy" id="172846"/>
    <lineage>
        <taxon>Eukaryota</taxon>
        <taxon>Metazoa</taxon>
        <taxon>Ecdysozoa</taxon>
        <taxon>Arthropoda</taxon>
        <taxon>Chelicerata</taxon>
        <taxon>Arachnida</taxon>
        <taxon>Araneae</taxon>
        <taxon>Araneomorphae</taxon>
        <taxon>Entelegynae</taxon>
        <taxon>Araneoidea</taxon>
        <taxon>Araneidae</taxon>
        <taxon>Caerostris</taxon>
    </lineage>
</organism>
<accession>A0AAV4SU72</accession>
<dbReference type="EMBL" id="BPLR01010193">
    <property type="protein sequence ID" value="GIY37635.1"/>
    <property type="molecule type" value="Genomic_DNA"/>
</dbReference>
<gene>
    <name evidence="2" type="ORF">CEXT_158861</name>
</gene>
<dbReference type="Proteomes" id="UP001054945">
    <property type="component" value="Unassembled WGS sequence"/>
</dbReference>
<sequence>MSGLLLMCLAANFMAGTTPLPIEPWEILRDRGRNAPMWRLVCEVKVLLQDKWVTNIDKMQRIEIHIGPQKLTQANYSGLFRLPCLVRGCTAEKFPSYWRLGTT</sequence>
<protein>
    <submittedName>
        <fullName evidence="2">Uncharacterized protein</fullName>
    </submittedName>
</protein>
<keyword evidence="1" id="KW-0732">Signal</keyword>
<reference evidence="2 3" key="1">
    <citation type="submission" date="2021-06" db="EMBL/GenBank/DDBJ databases">
        <title>Caerostris extrusa draft genome.</title>
        <authorList>
            <person name="Kono N."/>
            <person name="Arakawa K."/>
        </authorList>
    </citation>
    <scope>NUCLEOTIDE SEQUENCE [LARGE SCALE GENOMIC DNA]</scope>
</reference>
<name>A0AAV4SU72_CAEEX</name>
<keyword evidence="3" id="KW-1185">Reference proteome</keyword>
<dbReference type="AlphaFoldDB" id="A0AAV4SU72"/>